<feature type="compositionally biased region" description="Polar residues" evidence="2">
    <location>
        <begin position="291"/>
        <end position="306"/>
    </location>
</feature>
<evidence type="ECO:0000313" key="4">
    <source>
        <dbReference type="EMBL" id="WWC66786.1"/>
    </source>
</evidence>
<dbReference type="EMBL" id="CP144519">
    <property type="protein sequence ID" value="WWC66786.1"/>
    <property type="molecule type" value="Genomic_DNA"/>
</dbReference>
<gene>
    <name evidence="3" type="ORF">I206_00634</name>
    <name evidence="4" type="ORF">I206_100691</name>
</gene>
<evidence type="ECO:0000256" key="1">
    <source>
        <dbReference type="SAM" id="Coils"/>
    </source>
</evidence>
<feature type="region of interest" description="Disordered" evidence="2">
    <location>
        <begin position="1"/>
        <end position="315"/>
    </location>
</feature>
<accession>A0A1B9ICJ6</accession>
<feature type="compositionally biased region" description="Polar residues" evidence="2">
    <location>
        <begin position="135"/>
        <end position="165"/>
    </location>
</feature>
<keyword evidence="1" id="KW-0175">Coiled coil</keyword>
<reference evidence="3" key="1">
    <citation type="submission" date="2013-07" db="EMBL/GenBank/DDBJ databases">
        <title>The Genome Sequence of Cryptococcus pinus CBS10737.</title>
        <authorList>
            <consortium name="The Broad Institute Genome Sequencing Platform"/>
            <person name="Cuomo C."/>
            <person name="Litvintseva A."/>
            <person name="Chen Y."/>
            <person name="Heitman J."/>
            <person name="Sun S."/>
            <person name="Springer D."/>
            <person name="Dromer F."/>
            <person name="Young S.K."/>
            <person name="Zeng Q."/>
            <person name="Gargeya S."/>
            <person name="Fitzgerald M."/>
            <person name="Abouelleil A."/>
            <person name="Alvarado L."/>
            <person name="Berlin A.M."/>
            <person name="Chapman S.B."/>
            <person name="Dewar J."/>
            <person name="Goldberg J."/>
            <person name="Griggs A."/>
            <person name="Gujja S."/>
            <person name="Hansen M."/>
            <person name="Howarth C."/>
            <person name="Imamovic A."/>
            <person name="Larimer J."/>
            <person name="McCowan C."/>
            <person name="Murphy C."/>
            <person name="Pearson M."/>
            <person name="Priest M."/>
            <person name="Roberts A."/>
            <person name="Saif S."/>
            <person name="Shea T."/>
            <person name="Sykes S."/>
            <person name="Wortman J."/>
            <person name="Nusbaum C."/>
            <person name="Birren B."/>
        </authorList>
    </citation>
    <scope>NUCLEOTIDE SEQUENCE [LARGE SCALE GENOMIC DNA]</scope>
    <source>
        <strain evidence="3">CBS 10737</strain>
    </source>
</reference>
<dbReference type="GeneID" id="30169003"/>
<keyword evidence="5" id="KW-1185">Reference proteome</keyword>
<organism evidence="3">
    <name type="scientific">Kwoniella pini CBS 10737</name>
    <dbReference type="NCBI Taxonomy" id="1296096"/>
    <lineage>
        <taxon>Eukaryota</taxon>
        <taxon>Fungi</taxon>
        <taxon>Dikarya</taxon>
        <taxon>Basidiomycota</taxon>
        <taxon>Agaricomycotina</taxon>
        <taxon>Tremellomycetes</taxon>
        <taxon>Tremellales</taxon>
        <taxon>Cryptococcaceae</taxon>
        <taxon>Kwoniella</taxon>
    </lineage>
</organism>
<feature type="compositionally biased region" description="Basic and acidic residues" evidence="2">
    <location>
        <begin position="193"/>
        <end position="207"/>
    </location>
</feature>
<dbReference type="RefSeq" id="XP_019014551.1">
    <property type="nucleotide sequence ID" value="XM_019152413.1"/>
</dbReference>
<feature type="compositionally biased region" description="Basic and acidic residues" evidence="2">
    <location>
        <begin position="281"/>
        <end position="290"/>
    </location>
</feature>
<evidence type="ECO:0000313" key="3">
    <source>
        <dbReference type="EMBL" id="OCF53332.1"/>
    </source>
</evidence>
<dbReference type="KEGG" id="kpin:30169003"/>
<reference evidence="3" key="3">
    <citation type="submission" date="2016-07" db="EMBL/GenBank/DDBJ databases">
        <title>Evolution of pathogenesis and genome organization in the Tremellales.</title>
        <authorList>
            <person name="Cuomo C."/>
            <person name="Litvintseva A."/>
            <person name="Heitman J."/>
            <person name="Chen Y."/>
            <person name="Sun S."/>
            <person name="Springer D."/>
            <person name="Dromer F."/>
            <person name="Young S."/>
            <person name="Zeng Q."/>
            <person name="Chapman S."/>
            <person name="Gujja S."/>
            <person name="Saif S."/>
            <person name="Birren B."/>
        </authorList>
    </citation>
    <scope>NUCLEOTIDE SEQUENCE</scope>
    <source>
        <strain evidence="3">CBS 10737</strain>
    </source>
</reference>
<evidence type="ECO:0000256" key="2">
    <source>
        <dbReference type="SAM" id="MobiDB-lite"/>
    </source>
</evidence>
<dbReference type="OrthoDB" id="10607937at2759"/>
<proteinExistence type="predicted"/>
<feature type="compositionally biased region" description="Low complexity" evidence="2">
    <location>
        <begin position="123"/>
        <end position="134"/>
    </location>
</feature>
<feature type="compositionally biased region" description="Polar residues" evidence="2">
    <location>
        <begin position="106"/>
        <end position="117"/>
    </location>
</feature>
<reference evidence="4" key="4">
    <citation type="submission" date="2024-02" db="EMBL/GenBank/DDBJ databases">
        <title>Comparative genomics of Cryptococcus and Kwoniella reveals pathogenesis evolution and contrasting modes of karyotype evolution via chromosome fusion or intercentromeric recombination.</title>
        <authorList>
            <person name="Coelho M.A."/>
            <person name="David-Palma M."/>
            <person name="Shea T."/>
            <person name="Bowers K."/>
            <person name="McGinley-Smith S."/>
            <person name="Mohammad A.W."/>
            <person name="Gnirke A."/>
            <person name="Yurkov A.M."/>
            <person name="Nowrousian M."/>
            <person name="Sun S."/>
            <person name="Cuomo C.A."/>
            <person name="Heitman J."/>
        </authorList>
    </citation>
    <scope>NUCLEOTIDE SEQUENCE</scope>
    <source>
        <strain evidence="4">CBS 10737</strain>
    </source>
</reference>
<feature type="coiled-coil region" evidence="1">
    <location>
        <begin position="693"/>
        <end position="742"/>
    </location>
</feature>
<evidence type="ECO:0000313" key="5">
    <source>
        <dbReference type="Proteomes" id="UP000094020"/>
    </source>
</evidence>
<feature type="compositionally biased region" description="Polar residues" evidence="2">
    <location>
        <begin position="41"/>
        <end position="50"/>
    </location>
</feature>
<feature type="coiled-coil region" evidence="1">
    <location>
        <begin position="444"/>
        <end position="504"/>
    </location>
</feature>
<feature type="compositionally biased region" description="Polar residues" evidence="2">
    <location>
        <begin position="227"/>
        <end position="236"/>
    </location>
</feature>
<protein>
    <submittedName>
        <fullName evidence="3">Uncharacterized protein</fullName>
    </submittedName>
</protein>
<sequence>MPKKVSRTTITINESNGDESRPSDQSKSSRWNDPRLRTNRRQGSTLTSAAPTALPFGNDVNPPRGRIHSISRLAPDVKTAIHPTERPPHHPSRRASRSRPAGNGYPVTQANPPSQHTLHGRRSSFSSQQPSQPQALESRSSFSTHLPSATQPQGIPTRSSRSVSRGPSCDRHDGQCSLETTPAGHKVLVHRSASQDKRREHRNEESHSPPSVSELSSRRARSSSRATNLPPSQQGLTEVLMANERRRDSGHPTGQKVYHPGENGRYDRTAQNTGLYVVDGSRGRAGDIHRVSSTRSNARQHSSRQTPRPDQKFDPSKMSIACFRRVTNHLSEKQDRETCDVRPIWTYSNKEELLLTSPYHFRLTNKEGISRWRMRCPHTDGKSKNPSEECRILHVDMDLSAVSLVPKRSDNSVDYSAYILPSNQSISMTNNGDQSGCQYDDLQYQRLEEKIEDNEVIQKAMKKRYVEWSKTRQGRSRLNTEAVYKNLLNQYQLKQRKLEDLRRELSFDDKVRSGPEIMSSKKEERATLSDIQNRVYTISQDSKSFGERVSTSYQNSMQSLNYPSIIYPDRKPNSQLLSRLMRLEEYVKDLGFRDLNGLNSKLMDTLARDSASGTSACNRNDAPRIVKLNVPGDTDQTYTNGEKVVNETNPYSLAISLAGESDKVAREIVSRVKSLILDTERDQENTKRNVDTLKGATDLANMTQRNLDSLENSLVQERKGQFDEQEREIRGLKENLNLLEESLFG</sequence>
<dbReference type="EMBL" id="KI894007">
    <property type="protein sequence ID" value="OCF53332.1"/>
    <property type="molecule type" value="Genomic_DNA"/>
</dbReference>
<dbReference type="Proteomes" id="UP000094020">
    <property type="component" value="Chromosome 1"/>
</dbReference>
<name>A0A1B9ICJ6_9TREE</name>
<dbReference type="AlphaFoldDB" id="A0A1B9ICJ6"/>
<reference evidence="4" key="2">
    <citation type="submission" date="2013-07" db="EMBL/GenBank/DDBJ databases">
        <authorList>
            <consortium name="The Broad Institute Genome Sequencing Platform"/>
            <person name="Cuomo C."/>
            <person name="Litvintseva A."/>
            <person name="Chen Y."/>
            <person name="Heitman J."/>
            <person name="Sun S."/>
            <person name="Springer D."/>
            <person name="Dromer F."/>
            <person name="Young S.K."/>
            <person name="Zeng Q."/>
            <person name="Gargeya S."/>
            <person name="Fitzgerald M."/>
            <person name="Abouelleil A."/>
            <person name="Alvarado L."/>
            <person name="Berlin A.M."/>
            <person name="Chapman S.B."/>
            <person name="Dewar J."/>
            <person name="Goldberg J."/>
            <person name="Griggs A."/>
            <person name="Gujja S."/>
            <person name="Hansen M."/>
            <person name="Howarth C."/>
            <person name="Imamovic A."/>
            <person name="Larimer J."/>
            <person name="McCowan C."/>
            <person name="Murphy C."/>
            <person name="Pearson M."/>
            <person name="Priest M."/>
            <person name="Roberts A."/>
            <person name="Saif S."/>
            <person name="Shea T."/>
            <person name="Sykes S."/>
            <person name="Wortman J."/>
            <person name="Nusbaum C."/>
            <person name="Birren B."/>
        </authorList>
    </citation>
    <scope>NUCLEOTIDE SEQUENCE</scope>
    <source>
        <strain evidence="4">CBS 10737</strain>
    </source>
</reference>